<keyword evidence="3" id="KW-1185">Reference proteome</keyword>
<protein>
    <submittedName>
        <fullName evidence="2">Glyoxalase/bleomycin resistance protein/dioxygenase superfamily protein</fullName>
    </submittedName>
</protein>
<dbReference type="PROSITE" id="PS51819">
    <property type="entry name" value="VOC"/>
    <property type="match status" value="1"/>
</dbReference>
<reference evidence="2 3" key="1">
    <citation type="submission" date="2019-03" db="EMBL/GenBank/DDBJ databases">
        <title>Genomic Encyclopedia of Type Strains, Phase IV (KMG-IV): sequencing the most valuable type-strain genomes for metagenomic binning, comparative biology and taxonomic classification.</title>
        <authorList>
            <person name="Goeker M."/>
        </authorList>
    </citation>
    <scope>NUCLEOTIDE SEQUENCE [LARGE SCALE GENOMIC DNA]</scope>
    <source>
        <strain evidence="2 3">DSM 26377</strain>
    </source>
</reference>
<proteinExistence type="predicted"/>
<dbReference type="PANTHER" id="PTHR21366">
    <property type="entry name" value="GLYOXALASE FAMILY PROTEIN"/>
    <property type="match status" value="1"/>
</dbReference>
<organism evidence="2 3">
    <name type="scientific">Panacagrimonas perspica</name>
    <dbReference type="NCBI Taxonomy" id="381431"/>
    <lineage>
        <taxon>Bacteria</taxon>
        <taxon>Pseudomonadati</taxon>
        <taxon>Pseudomonadota</taxon>
        <taxon>Gammaproteobacteria</taxon>
        <taxon>Nevskiales</taxon>
        <taxon>Nevskiaceae</taxon>
        <taxon>Panacagrimonas</taxon>
    </lineage>
</organism>
<name>A0A4R7P3B6_9GAMM</name>
<comment type="caution">
    <text evidence="2">The sequence shown here is derived from an EMBL/GenBank/DDBJ whole genome shotgun (WGS) entry which is preliminary data.</text>
</comment>
<dbReference type="RefSeq" id="WP_133881812.1">
    <property type="nucleotide sequence ID" value="NZ_MWIN01000005.1"/>
</dbReference>
<evidence type="ECO:0000259" key="1">
    <source>
        <dbReference type="PROSITE" id="PS51819"/>
    </source>
</evidence>
<dbReference type="GO" id="GO:0051213">
    <property type="term" value="F:dioxygenase activity"/>
    <property type="evidence" value="ECO:0007669"/>
    <property type="project" value="UniProtKB-KW"/>
</dbReference>
<dbReference type="AlphaFoldDB" id="A0A4R7P3B6"/>
<evidence type="ECO:0000313" key="2">
    <source>
        <dbReference type="EMBL" id="TDU28244.1"/>
    </source>
</evidence>
<keyword evidence="2" id="KW-0560">Oxidoreductase</keyword>
<keyword evidence="2" id="KW-0223">Dioxygenase</keyword>
<dbReference type="OrthoDB" id="6909416at2"/>
<feature type="domain" description="VOC" evidence="1">
    <location>
        <begin position="22"/>
        <end position="139"/>
    </location>
</feature>
<dbReference type="Pfam" id="PF00903">
    <property type="entry name" value="Glyoxalase"/>
    <property type="match status" value="1"/>
</dbReference>
<gene>
    <name evidence="2" type="ORF">DFR24_2611</name>
</gene>
<dbReference type="SUPFAM" id="SSF54593">
    <property type="entry name" value="Glyoxalase/Bleomycin resistance protein/Dihydroxybiphenyl dioxygenase"/>
    <property type="match status" value="1"/>
</dbReference>
<dbReference type="InterPro" id="IPR037523">
    <property type="entry name" value="VOC_core"/>
</dbReference>
<dbReference type="InterPro" id="IPR050383">
    <property type="entry name" value="GlyoxalaseI/FosfomycinResist"/>
</dbReference>
<sequence>MNAPAAVPHPTASDAAGIVPVKLAHYVIRAKKFQDMLAWYRKVFHLKTSFEAPVIAFLTYDEEHHRIAFLNTEHLPSPDTMRTGIDHIAFTYRNIGDLLGNFERLQKDGITPFWCINHGMSTSMYYRDPDGNEIELQIDNFPTMDECKAWFASPEFAANPIGVQFDPDALLAKLRAGVPESELLKQGAAPLAKEKEYIFTTLPPPPG</sequence>
<dbReference type="PANTHER" id="PTHR21366:SF14">
    <property type="entry name" value="GLYOXALASE DOMAIN-CONTAINING PROTEIN 5"/>
    <property type="match status" value="1"/>
</dbReference>
<dbReference type="Proteomes" id="UP000295341">
    <property type="component" value="Unassembled WGS sequence"/>
</dbReference>
<dbReference type="InterPro" id="IPR004360">
    <property type="entry name" value="Glyas_Fos-R_dOase_dom"/>
</dbReference>
<accession>A0A4R7P3B6</accession>
<evidence type="ECO:0000313" key="3">
    <source>
        <dbReference type="Proteomes" id="UP000295341"/>
    </source>
</evidence>
<dbReference type="Gene3D" id="3.10.180.10">
    <property type="entry name" value="2,3-Dihydroxybiphenyl 1,2-Dioxygenase, domain 1"/>
    <property type="match status" value="1"/>
</dbReference>
<dbReference type="EMBL" id="SOBT01000009">
    <property type="protein sequence ID" value="TDU28244.1"/>
    <property type="molecule type" value="Genomic_DNA"/>
</dbReference>
<dbReference type="InterPro" id="IPR029068">
    <property type="entry name" value="Glyas_Bleomycin-R_OHBP_Dase"/>
</dbReference>